<accession>A0A010S4I3</accession>
<name>A0A010S4I3_PSEFL</name>
<evidence type="ECO:0000313" key="4">
    <source>
        <dbReference type="EMBL" id="EXF95569.1"/>
    </source>
</evidence>
<evidence type="ECO:0000256" key="1">
    <source>
        <dbReference type="ARBA" id="ARBA00006739"/>
    </source>
</evidence>
<gene>
    <name evidence="4" type="ORF">HK44_025335</name>
</gene>
<keyword evidence="3" id="KW-0808">Transferase</keyword>
<dbReference type="AlphaFoldDB" id="A0A010S4I3"/>
<dbReference type="Gene3D" id="3.90.550.10">
    <property type="entry name" value="Spore Coat Polysaccharide Biosynthesis Protein SpsA, Chain A"/>
    <property type="match status" value="1"/>
</dbReference>
<dbReference type="EMBL" id="AFOY02000007">
    <property type="protein sequence ID" value="EXF95569.1"/>
    <property type="molecule type" value="Genomic_DNA"/>
</dbReference>
<keyword evidence="2" id="KW-0328">Glycosyltransferase</keyword>
<evidence type="ECO:0008006" key="6">
    <source>
        <dbReference type="Google" id="ProtNLM"/>
    </source>
</evidence>
<proteinExistence type="inferred from homology"/>
<dbReference type="RefSeq" id="WP_019692968.1">
    <property type="nucleotide sequence ID" value="NZ_AFOY02000007.1"/>
</dbReference>
<comment type="similarity">
    <text evidence="1">Belongs to the glycosyltransferase 2 family.</text>
</comment>
<dbReference type="PANTHER" id="PTHR43179">
    <property type="entry name" value="RHAMNOSYLTRANSFERASE WBBL"/>
    <property type="match status" value="1"/>
</dbReference>
<dbReference type="PATRIC" id="fig|1042209.11.peg.1627"/>
<comment type="caution">
    <text evidence="4">The sequence shown here is derived from an EMBL/GenBank/DDBJ whole genome shotgun (WGS) entry which is preliminary data.</text>
</comment>
<dbReference type="eggNOG" id="COG1216">
    <property type="taxonomic scope" value="Bacteria"/>
</dbReference>
<evidence type="ECO:0000256" key="3">
    <source>
        <dbReference type="ARBA" id="ARBA00022679"/>
    </source>
</evidence>
<dbReference type="SUPFAM" id="SSF53448">
    <property type="entry name" value="Nucleotide-diphospho-sugar transferases"/>
    <property type="match status" value="1"/>
</dbReference>
<dbReference type="InterPro" id="IPR029044">
    <property type="entry name" value="Nucleotide-diphossugar_trans"/>
</dbReference>
<dbReference type="PANTHER" id="PTHR43179:SF12">
    <property type="entry name" value="GALACTOFURANOSYLTRANSFERASE GLFT2"/>
    <property type="match status" value="1"/>
</dbReference>
<organism evidence="4 5">
    <name type="scientific">Pseudomonas fluorescens HK44</name>
    <dbReference type="NCBI Taxonomy" id="1042209"/>
    <lineage>
        <taxon>Bacteria</taxon>
        <taxon>Pseudomonadati</taxon>
        <taxon>Pseudomonadota</taxon>
        <taxon>Gammaproteobacteria</taxon>
        <taxon>Pseudomonadales</taxon>
        <taxon>Pseudomonadaceae</taxon>
        <taxon>Pseudomonas</taxon>
    </lineage>
</organism>
<reference evidence="4 5" key="1">
    <citation type="journal article" date="2011" name="J. Bacteriol.">
        <title>Draft genome sequence of the polycyclic aromatic hydrocarbon-degrading, genetically engineered bioluminescent bioreporter Pseudomonas fluorescens HK44.</title>
        <authorList>
            <person name="Chauhan A."/>
            <person name="Layton A.C."/>
            <person name="Williams D.E."/>
            <person name="Smartt A.E."/>
            <person name="Ripp S."/>
            <person name="Karpinets T.V."/>
            <person name="Brown S.D."/>
            <person name="Sayler G.S."/>
        </authorList>
    </citation>
    <scope>NUCLEOTIDE SEQUENCE [LARGE SCALE GENOMIC DNA]</scope>
    <source>
        <strain evidence="4 5">HK44</strain>
    </source>
</reference>
<dbReference type="HOGENOM" id="CLU_023845_9_1_6"/>
<evidence type="ECO:0000256" key="2">
    <source>
        <dbReference type="ARBA" id="ARBA00022676"/>
    </source>
</evidence>
<sequence>MKASVAAVVVLFNPDLVVLDRLLLSISEQVQFVYVVDNTPGAGIENYQGRFDDENLFYHALQDNYGIARAHNVGVQLAEKAGYSHVLLLDQDSELSPGTVETLLVEEQKLLDAGVKVGAIGPVFIDEKTGDAAPALKPSFLGTKSVEIDLSSTLPVMSNYIIASGSLIRISVFNVVGLMQESLFIDWVDIEWGERASSVGYGSYLTPLVTMRHSIGDEFVTLLGKRITLHSDFRNYFIVRNATYLALWSKIRFQTRFRFARKIPYYVVCYTLCSQKKLYSAKLLCLAFYDGVVRNMFKGRF</sequence>
<dbReference type="Proteomes" id="UP000022611">
    <property type="component" value="Unassembled WGS sequence"/>
</dbReference>
<dbReference type="OrthoDB" id="9771846at2"/>
<evidence type="ECO:0000313" key="5">
    <source>
        <dbReference type="Proteomes" id="UP000022611"/>
    </source>
</evidence>
<protein>
    <recommendedName>
        <fullName evidence="6">Rhamnosyltransferase</fullName>
    </recommendedName>
</protein>
<dbReference type="CDD" id="cd02526">
    <property type="entry name" value="GT2_RfbF_like"/>
    <property type="match status" value="1"/>
</dbReference>
<dbReference type="GO" id="GO:0016757">
    <property type="term" value="F:glycosyltransferase activity"/>
    <property type="evidence" value="ECO:0007669"/>
    <property type="project" value="UniProtKB-KW"/>
</dbReference>